<feature type="transmembrane region" description="Helical" evidence="1">
    <location>
        <begin position="302"/>
        <end position="320"/>
    </location>
</feature>
<evidence type="ECO:0000256" key="1">
    <source>
        <dbReference type="SAM" id="Phobius"/>
    </source>
</evidence>
<keyword evidence="3" id="KW-1185">Reference proteome</keyword>
<dbReference type="AlphaFoldDB" id="A0A8H3PEZ4"/>
<keyword evidence="1" id="KW-0472">Membrane</keyword>
<gene>
    <name evidence="2" type="ORF">IMSHALPRED_001136</name>
</gene>
<sequence>MDVGPLSAFTQTASSLETPTGTGYIIYPTDYNEGSDIPPDGMYVVFFNQTQHDLSERYVEVCNPAEITDPPISDPACIEGIAEIVNQQAPTLKKRFLPVVAAAAGVVLLAAEALVVALIAQLYIYYRNAGQGLPVGLPAIHYNSTVLAAVQAVSTATGASVIVVETVTGDRQAMTISTAELTVSNPSPTTSASSSGTLLLTSDSASHFVLQIRATDMPALLSFETALGTPINPCIVDTSPLIERGDADVYEEATCLANELIQNADGLMNPNGLMKTFQNQVVELVHNLPPDFVPGFPDLRTAGAFAVFLSTGYTIVTTLFPGLDQVYLLFAGFVSFLLAMLPVASNTVGKLRQSSGVSQIVLQVTKEKYGSRSICLPDGKPYDCTNPWCAGNNNICETEWTQGCPCLTCPSEQDIPSCDVCNSANPYNGTCATEYPGCTCYVDTTQNSNEVDTVWEQQALQMWDTLAAWVSSTTFPYMTGVTCRPDNSWYGDCQYPNTETGSAFGANTDFESCLISFNTTGSPQSVNYNQLPNPTWPTSGTMGQGSSNVTLVCLTNKNTVNFIINVAYADGCIAKSTYSGQVSIMDPIGDGSISGLDVLRGTYYGCLNMAASYDPTTKIVNMVPGSAGQGQRAPDPSINAPSSVYQNASNRGVGGWNQVGCLIYEVIPTKNNPSLAVNQGTRLPWFFASNWEQYEKVWPTLAATYYNMSAYYCPKPPALYFYAAPPCGAFPCSLGSQATNIPSAIADLIHV</sequence>
<comment type="caution">
    <text evidence="2">The sequence shown here is derived from an EMBL/GenBank/DDBJ whole genome shotgun (WGS) entry which is preliminary data.</text>
</comment>
<protein>
    <submittedName>
        <fullName evidence="2">Uncharacterized protein</fullName>
    </submittedName>
</protein>
<reference evidence="2" key="1">
    <citation type="submission" date="2021-03" db="EMBL/GenBank/DDBJ databases">
        <authorList>
            <person name="Tagirdzhanova G."/>
        </authorList>
    </citation>
    <scope>NUCLEOTIDE SEQUENCE</scope>
</reference>
<keyword evidence="1" id="KW-1133">Transmembrane helix</keyword>
<feature type="transmembrane region" description="Helical" evidence="1">
    <location>
        <begin position="96"/>
        <end position="126"/>
    </location>
</feature>
<proteinExistence type="predicted"/>
<evidence type="ECO:0000313" key="3">
    <source>
        <dbReference type="Proteomes" id="UP000664534"/>
    </source>
</evidence>
<accession>A0A8H3PEZ4</accession>
<dbReference type="Proteomes" id="UP000664534">
    <property type="component" value="Unassembled WGS sequence"/>
</dbReference>
<evidence type="ECO:0000313" key="2">
    <source>
        <dbReference type="EMBL" id="CAF9938915.1"/>
    </source>
</evidence>
<feature type="transmembrane region" description="Helical" evidence="1">
    <location>
        <begin position="326"/>
        <end position="344"/>
    </location>
</feature>
<keyword evidence="1" id="KW-0812">Transmembrane</keyword>
<dbReference type="EMBL" id="CAJPDT010000113">
    <property type="protein sequence ID" value="CAF9938915.1"/>
    <property type="molecule type" value="Genomic_DNA"/>
</dbReference>
<name>A0A8H3PEZ4_9LECA</name>
<organism evidence="2 3">
    <name type="scientific">Imshaugia aleurites</name>
    <dbReference type="NCBI Taxonomy" id="172621"/>
    <lineage>
        <taxon>Eukaryota</taxon>
        <taxon>Fungi</taxon>
        <taxon>Dikarya</taxon>
        <taxon>Ascomycota</taxon>
        <taxon>Pezizomycotina</taxon>
        <taxon>Lecanoromycetes</taxon>
        <taxon>OSLEUM clade</taxon>
        <taxon>Lecanoromycetidae</taxon>
        <taxon>Lecanorales</taxon>
        <taxon>Lecanorineae</taxon>
        <taxon>Parmeliaceae</taxon>
        <taxon>Imshaugia</taxon>
    </lineage>
</organism>
<dbReference type="OrthoDB" id="10423366at2759"/>